<dbReference type="PROSITE" id="PS51186">
    <property type="entry name" value="GNAT"/>
    <property type="match status" value="1"/>
</dbReference>
<evidence type="ECO:0000259" key="1">
    <source>
        <dbReference type="PROSITE" id="PS51186"/>
    </source>
</evidence>
<dbReference type="PANTHER" id="PTHR43441">
    <property type="entry name" value="RIBOSOMAL-PROTEIN-SERINE ACETYLTRANSFERASE"/>
    <property type="match status" value="1"/>
</dbReference>
<accession>A0A0X3VQN6</accession>
<sequence length="173" mass="18804">MPTTLRGAQVVLRPTAPSDVPVLAAIRAKPEVYARWRGGEDLVAAVREDLADSGAEHLSIEYGGAVIGMIQWAAETEPDYRHASIDIYLDPAVHGRGLGTDAVRTLARHLITDHGHHRIVIDPAADNAAAIRCYGKVGFRPVGLMRSYERGPDGRWHDGLLMDLLAEEITEAP</sequence>
<dbReference type="Proteomes" id="UP000053413">
    <property type="component" value="Unassembled WGS sequence"/>
</dbReference>
<dbReference type="InterPro" id="IPR051908">
    <property type="entry name" value="Ribosomal_N-acetyltransferase"/>
</dbReference>
<dbReference type="CDD" id="cd04301">
    <property type="entry name" value="NAT_SF"/>
    <property type="match status" value="1"/>
</dbReference>
<name>A0A0X3VQN6_STRVO</name>
<protein>
    <submittedName>
        <fullName evidence="2">Aminoglycoside adenylyltransferase</fullName>
    </submittedName>
</protein>
<dbReference type="GO" id="GO:1990189">
    <property type="term" value="F:protein N-terminal-serine acetyltransferase activity"/>
    <property type="evidence" value="ECO:0007669"/>
    <property type="project" value="TreeGrafter"/>
</dbReference>
<keyword evidence="2" id="KW-0548">Nucleotidyltransferase</keyword>
<dbReference type="GO" id="GO:0016779">
    <property type="term" value="F:nucleotidyltransferase activity"/>
    <property type="evidence" value="ECO:0007669"/>
    <property type="project" value="UniProtKB-KW"/>
</dbReference>
<dbReference type="GeneID" id="97435249"/>
<gene>
    <name evidence="2" type="ORF">ADL28_36050</name>
</gene>
<dbReference type="GO" id="GO:0008999">
    <property type="term" value="F:protein-N-terminal-alanine acetyltransferase activity"/>
    <property type="evidence" value="ECO:0007669"/>
    <property type="project" value="TreeGrafter"/>
</dbReference>
<dbReference type="InterPro" id="IPR016181">
    <property type="entry name" value="Acyl_CoA_acyltransferase"/>
</dbReference>
<organism evidence="2 3">
    <name type="scientific">Streptomyces violaceusniger</name>
    <dbReference type="NCBI Taxonomy" id="68280"/>
    <lineage>
        <taxon>Bacteria</taxon>
        <taxon>Bacillati</taxon>
        <taxon>Actinomycetota</taxon>
        <taxon>Actinomycetes</taxon>
        <taxon>Kitasatosporales</taxon>
        <taxon>Streptomycetaceae</taxon>
        <taxon>Streptomyces</taxon>
        <taxon>Streptomyces violaceusniger group</taxon>
    </lineage>
</organism>
<dbReference type="PANTHER" id="PTHR43441:SF11">
    <property type="entry name" value="RIBOSOMAL-PROTEIN-SERINE ACETYLTRANSFERASE"/>
    <property type="match status" value="1"/>
</dbReference>
<dbReference type="SUPFAM" id="SSF55729">
    <property type="entry name" value="Acyl-CoA N-acyltransferases (Nat)"/>
    <property type="match status" value="1"/>
</dbReference>
<dbReference type="OrthoDB" id="9814648at2"/>
<feature type="domain" description="N-acetyltransferase" evidence="1">
    <location>
        <begin position="10"/>
        <end position="167"/>
    </location>
</feature>
<evidence type="ECO:0000313" key="2">
    <source>
        <dbReference type="EMBL" id="KUL45916.1"/>
    </source>
</evidence>
<dbReference type="RefSeq" id="WP_059148003.1">
    <property type="nucleotide sequence ID" value="NZ_LLZJ01000397.1"/>
</dbReference>
<proteinExistence type="predicted"/>
<comment type="caution">
    <text evidence="2">The sequence shown here is derived from an EMBL/GenBank/DDBJ whole genome shotgun (WGS) entry which is preliminary data.</text>
</comment>
<keyword evidence="2" id="KW-0808">Transferase</keyword>
<dbReference type="Pfam" id="PF13302">
    <property type="entry name" value="Acetyltransf_3"/>
    <property type="match status" value="1"/>
</dbReference>
<dbReference type="InterPro" id="IPR000182">
    <property type="entry name" value="GNAT_dom"/>
</dbReference>
<dbReference type="GO" id="GO:0005737">
    <property type="term" value="C:cytoplasm"/>
    <property type="evidence" value="ECO:0007669"/>
    <property type="project" value="TreeGrafter"/>
</dbReference>
<dbReference type="Gene3D" id="3.40.630.30">
    <property type="match status" value="1"/>
</dbReference>
<dbReference type="EMBL" id="LLZJ01000397">
    <property type="protein sequence ID" value="KUL45916.1"/>
    <property type="molecule type" value="Genomic_DNA"/>
</dbReference>
<dbReference type="AlphaFoldDB" id="A0A0X3VQN6"/>
<evidence type="ECO:0000313" key="3">
    <source>
        <dbReference type="Proteomes" id="UP000053413"/>
    </source>
</evidence>
<reference evidence="3" key="1">
    <citation type="submission" date="2015-10" db="EMBL/GenBank/DDBJ databases">
        <authorList>
            <person name="Ju K.-S."/>
            <person name="Doroghazi J.R."/>
            <person name="Metcalf W.W."/>
        </authorList>
    </citation>
    <scope>NUCLEOTIDE SEQUENCE [LARGE SCALE GENOMIC DNA]</scope>
    <source>
        <strain evidence="3">NRRL F-8817</strain>
    </source>
</reference>